<dbReference type="InterPro" id="IPR013149">
    <property type="entry name" value="ADH-like_C"/>
</dbReference>
<dbReference type="PANTHER" id="PTHR45348">
    <property type="entry name" value="HYPOTHETICAL OXIDOREDUCTASE (EUROFUNG)"/>
    <property type="match status" value="1"/>
</dbReference>
<organism evidence="2 3">
    <name type="scientific">Cyclocybe aegerita</name>
    <name type="common">Black poplar mushroom</name>
    <name type="synonym">Agrocybe aegerita</name>
    <dbReference type="NCBI Taxonomy" id="1973307"/>
    <lineage>
        <taxon>Eukaryota</taxon>
        <taxon>Fungi</taxon>
        <taxon>Dikarya</taxon>
        <taxon>Basidiomycota</taxon>
        <taxon>Agaricomycotina</taxon>
        <taxon>Agaricomycetes</taxon>
        <taxon>Agaricomycetidae</taxon>
        <taxon>Agaricales</taxon>
        <taxon>Agaricineae</taxon>
        <taxon>Bolbitiaceae</taxon>
        <taxon>Cyclocybe</taxon>
    </lineage>
</organism>
<gene>
    <name evidence="2" type="ORF">AAE3_LOCUS11956</name>
</gene>
<sequence>MAIQKALLVPKKFSDFVVGDTEKYKPGPGEILIKVQSAALNPADWKIRKYGVIVEEYPAVLGLDIAGDVEELGEGVTDFRKGDRVFCASQWDKNKSAFQQYTLALASTTARIPTHLSYDEVATIPVGLSTAWVGLYNKNPYGAGFSAPISPAEEGKYTGDPIVILGGASSVGQAVIQLAKLSGFSPIITSASLKHTEYLQSLGATHVLDRNLPLDGLKLHVDKATNRKTVKIVYDAIAVEDTQRMGLSLLAPGGQMVITTNQVVKGEGKSILRVLASLRILPNIELLETLYKDKITGFLERGAFKCHDYCSPTDTKCFPTALQEFQMA</sequence>
<dbReference type="Gene3D" id="3.40.50.720">
    <property type="entry name" value="NAD(P)-binding Rossmann-like Domain"/>
    <property type="match status" value="1"/>
</dbReference>
<dbReference type="GO" id="GO:0016651">
    <property type="term" value="F:oxidoreductase activity, acting on NAD(P)H"/>
    <property type="evidence" value="ECO:0007669"/>
    <property type="project" value="InterPro"/>
</dbReference>
<dbReference type="SUPFAM" id="SSF51735">
    <property type="entry name" value="NAD(P)-binding Rossmann-fold domains"/>
    <property type="match status" value="1"/>
</dbReference>
<dbReference type="SUPFAM" id="SSF50129">
    <property type="entry name" value="GroES-like"/>
    <property type="match status" value="1"/>
</dbReference>
<dbReference type="PANTHER" id="PTHR45348:SF2">
    <property type="entry name" value="ZINC-TYPE ALCOHOL DEHYDROGENASE-LIKE PROTEIN C2E1P3.01"/>
    <property type="match status" value="1"/>
</dbReference>
<dbReference type="InterPro" id="IPR020843">
    <property type="entry name" value="ER"/>
</dbReference>
<reference evidence="2 3" key="1">
    <citation type="submission" date="2020-01" db="EMBL/GenBank/DDBJ databases">
        <authorList>
            <person name="Gupta K D."/>
        </authorList>
    </citation>
    <scope>NUCLEOTIDE SEQUENCE [LARGE SCALE GENOMIC DNA]</scope>
</reference>
<evidence type="ECO:0000259" key="1">
    <source>
        <dbReference type="SMART" id="SM00829"/>
    </source>
</evidence>
<dbReference type="Pfam" id="PF08240">
    <property type="entry name" value="ADH_N"/>
    <property type="match status" value="1"/>
</dbReference>
<keyword evidence="3" id="KW-1185">Reference proteome</keyword>
<comment type="caution">
    <text evidence="2">The sequence shown here is derived from an EMBL/GenBank/DDBJ whole genome shotgun (WGS) entry which is preliminary data.</text>
</comment>
<dbReference type="InterPro" id="IPR013154">
    <property type="entry name" value="ADH-like_N"/>
</dbReference>
<dbReference type="CDD" id="cd08249">
    <property type="entry name" value="enoyl_reductase_like"/>
    <property type="match status" value="1"/>
</dbReference>
<dbReference type="AlphaFoldDB" id="A0A8S0XZ99"/>
<dbReference type="EMBL" id="CACVBS010000079">
    <property type="protein sequence ID" value="CAA7269471.1"/>
    <property type="molecule type" value="Genomic_DNA"/>
</dbReference>
<evidence type="ECO:0000313" key="2">
    <source>
        <dbReference type="EMBL" id="CAA7269471.1"/>
    </source>
</evidence>
<feature type="domain" description="Enoyl reductase (ER)" evidence="1">
    <location>
        <begin position="11"/>
        <end position="328"/>
    </location>
</feature>
<accession>A0A8S0XZ99</accession>
<dbReference type="OrthoDB" id="3233595at2759"/>
<dbReference type="InterPro" id="IPR036291">
    <property type="entry name" value="NAD(P)-bd_dom_sf"/>
</dbReference>
<dbReference type="InterPro" id="IPR047122">
    <property type="entry name" value="Trans-enoyl_RdTase-like"/>
</dbReference>
<protein>
    <recommendedName>
        <fullName evidence="1">Enoyl reductase (ER) domain-containing protein</fullName>
    </recommendedName>
</protein>
<dbReference type="Pfam" id="PF00107">
    <property type="entry name" value="ADH_zinc_N"/>
    <property type="match status" value="1"/>
</dbReference>
<dbReference type="InterPro" id="IPR011032">
    <property type="entry name" value="GroES-like_sf"/>
</dbReference>
<dbReference type="Gene3D" id="3.90.180.10">
    <property type="entry name" value="Medium-chain alcohol dehydrogenases, catalytic domain"/>
    <property type="match status" value="1"/>
</dbReference>
<dbReference type="SMART" id="SM00829">
    <property type="entry name" value="PKS_ER"/>
    <property type="match status" value="1"/>
</dbReference>
<evidence type="ECO:0000313" key="3">
    <source>
        <dbReference type="Proteomes" id="UP000467700"/>
    </source>
</evidence>
<dbReference type="Proteomes" id="UP000467700">
    <property type="component" value="Unassembled WGS sequence"/>
</dbReference>
<name>A0A8S0XZ99_CYCAE</name>
<proteinExistence type="predicted"/>